<dbReference type="Proteomes" id="UP000315353">
    <property type="component" value="Unassembled WGS sequence"/>
</dbReference>
<dbReference type="STRING" id="28028.CFLV_11460"/>
<reference evidence="12 14" key="1">
    <citation type="submission" date="2014-08" db="EMBL/GenBank/DDBJ databases">
        <title>Complete genome sequence of Corynebacterium flavescens OJ8(T)(=DSM 20296(T)), isolated from cheese.</title>
        <authorList>
            <person name="Ruckert C."/>
            <person name="Albersmeier A."/>
            <person name="Winkler A."/>
            <person name="Kalinowski J."/>
        </authorList>
    </citation>
    <scope>NUCLEOTIDE SEQUENCE [LARGE SCALE GENOMIC DNA]</scope>
    <source>
        <strain evidence="12 14">OJ8</strain>
    </source>
</reference>
<dbReference type="Proteomes" id="UP000185479">
    <property type="component" value="Chromosome"/>
</dbReference>
<dbReference type="InterPro" id="IPR003593">
    <property type="entry name" value="AAA+_ATPase"/>
</dbReference>
<dbReference type="PROSITE" id="PS50893">
    <property type="entry name" value="ABC_TRANSPORTER_2"/>
    <property type="match status" value="1"/>
</dbReference>
<dbReference type="PANTHER" id="PTHR43166:SF30">
    <property type="entry name" value="METHIONINE IMPORT ATP-BINDING PROTEIN METN"/>
    <property type="match status" value="1"/>
</dbReference>
<dbReference type="Pfam" id="PF00005">
    <property type="entry name" value="ABC_tran"/>
    <property type="match status" value="1"/>
</dbReference>
<keyword evidence="5 13" id="KW-0067">ATP-binding</keyword>
<sequence>MSAITIHDLSKRFASTSGEVLALDSINLEISLGAIFGIVGTSGAGKSTLLRTINGLESPSSGEVVVLGQEVSTLKSARLRSLRRDVSMVFQHFNLLATQTVAQNVAMPLILAKYKKGDIAKRVQEVLGLVGLADRADYLPKQLSGGQRQRVGIARALVTDPKVLLCDEPTSALDPLTTNQILDLITKVNEELGITVIIITHEISVVSRIADEVAVMEGGRIIEQGEVAEVFSHPRAALSRRFVETVVPQRLPLAVAHEVSEGRYSTVVRVVHRGGSARGLISDLTRCGVDVFLLHAADAVLRRETVGTMVLGLNPGGGKGAETKALGLLHARPGIDVEVLN</sequence>
<proteinExistence type="inferred from homology"/>
<dbReference type="KEGG" id="cfc:CFLV_11460"/>
<dbReference type="GeneID" id="82881295"/>
<dbReference type="PROSITE" id="PS00211">
    <property type="entry name" value="ABC_TRANSPORTER_1"/>
    <property type="match status" value="1"/>
</dbReference>
<reference evidence="13 15" key="2">
    <citation type="submission" date="2019-06" db="EMBL/GenBank/DDBJ databases">
        <title>Whole genome shotgun sequence of Corynebacterium flavescens NBRC 14136.</title>
        <authorList>
            <person name="Hosoyama A."/>
            <person name="Uohara A."/>
            <person name="Ohji S."/>
            <person name="Ichikawa N."/>
        </authorList>
    </citation>
    <scope>NUCLEOTIDE SEQUENCE [LARGE SCALE GENOMIC DNA]</scope>
    <source>
        <strain evidence="13 15">NBRC 14136</strain>
    </source>
</reference>
<dbReference type="AlphaFoldDB" id="A0A1L7CPC6"/>
<dbReference type="GO" id="GO:0005524">
    <property type="term" value="F:ATP binding"/>
    <property type="evidence" value="ECO:0007669"/>
    <property type="project" value="UniProtKB-KW"/>
</dbReference>
<dbReference type="EMBL" id="CP009246">
    <property type="protein sequence ID" value="APT87706.1"/>
    <property type="molecule type" value="Genomic_DNA"/>
</dbReference>
<evidence type="ECO:0000256" key="10">
    <source>
        <dbReference type="ARBA" id="ARBA00063837"/>
    </source>
</evidence>
<evidence type="ECO:0000256" key="8">
    <source>
        <dbReference type="ARBA" id="ARBA00023136"/>
    </source>
</evidence>
<evidence type="ECO:0000256" key="3">
    <source>
        <dbReference type="ARBA" id="ARBA00022475"/>
    </source>
</evidence>
<gene>
    <name evidence="13" type="ORF">CFL01nite_14020</name>
    <name evidence="12" type="ORF">CFLV_11460</name>
</gene>
<evidence type="ECO:0000256" key="1">
    <source>
        <dbReference type="ARBA" id="ARBA00005417"/>
    </source>
</evidence>
<dbReference type="RefSeq" id="WP_075730633.1">
    <property type="nucleotide sequence ID" value="NZ_BJNB01000019.1"/>
</dbReference>
<dbReference type="GO" id="GO:0005886">
    <property type="term" value="C:plasma membrane"/>
    <property type="evidence" value="ECO:0007669"/>
    <property type="project" value="UniProtKB-ARBA"/>
</dbReference>
<accession>A0A1L7CPC6</accession>
<keyword evidence="7" id="KW-0029">Amino-acid transport</keyword>
<evidence type="ECO:0000256" key="7">
    <source>
        <dbReference type="ARBA" id="ARBA00022970"/>
    </source>
</evidence>
<evidence type="ECO:0000313" key="12">
    <source>
        <dbReference type="EMBL" id="APT87706.1"/>
    </source>
</evidence>
<keyword evidence="14" id="KW-1185">Reference proteome</keyword>
<dbReference type="PANTHER" id="PTHR43166">
    <property type="entry name" value="AMINO ACID IMPORT ATP-BINDING PROTEIN"/>
    <property type="match status" value="1"/>
</dbReference>
<comment type="function">
    <text evidence="9">Part of the ABC transporter FtsEX involved in cellular division. Has ATPase activity.</text>
</comment>
<dbReference type="InterPro" id="IPR050086">
    <property type="entry name" value="MetN_ABC_transporter-like"/>
</dbReference>
<evidence type="ECO:0000256" key="5">
    <source>
        <dbReference type="ARBA" id="ARBA00022840"/>
    </source>
</evidence>
<evidence type="ECO:0000313" key="13">
    <source>
        <dbReference type="EMBL" id="GEB97907.1"/>
    </source>
</evidence>
<dbReference type="FunFam" id="3.40.50.300:FF:000056">
    <property type="entry name" value="Cell division ATP-binding protein FtsE"/>
    <property type="match status" value="1"/>
</dbReference>
<keyword evidence="2" id="KW-0813">Transport</keyword>
<dbReference type="GO" id="GO:0016887">
    <property type="term" value="F:ATP hydrolysis activity"/>
    <property type="evidence" value="ECO:0007669"/>
    <property type="project" value="InterPro"/>
</dbReference>
<dbReference type="Gene3D" id="3.40.50.300">
    <property type="entry name" value="P-loop containing nucleotide triphosphate hydrolases"/>
    <property type="match status" value="1"/>
</dbReference>
<dbReference type="SUPFAM" id="SSF52540">
    <property type="entry name" value="P-loop containing nucleoside triphosphate hydrolases"/>
    <property type="match status" value="1"/>
</dbReference>
<evidence type="ECO:0000256" key="6">
    <source>
        <dbReference type="ARBA" id="ARBA00022967"/>
    </source>
</evidence>
<dbReference type="InterPro" id="IPR027417">
    <property type="entry name" value="P-loop_NTPase"/>
</dbReference>
<comment type="subunit">
    <text evidence="10">Homodimer. Forms a membrane-associated complex with FtsX.</text>
</comment>
<keyword evidence="8" id="KW-0472">Membrane</keyword>
<dbReference type="InterPro" id="IPR003439">
    <property type="entry name" value="ABC_transporter-like_ATP-bd"/>
</dbReference>
<name>A0A1L7CPC6_CORFL</name>
<dbReference type="InterPro" id="IPR017871">
    <property type="entry name" value="ABC_transporter-like_CS"/>
</dbReference>
<evidence type="ECO:0000259" key="11">
    <source>
        <dbReference type="PROSITE" id="PS50893"/>
    </source>
</evidence>
<feature type="domain" description="ABC transporter" evidence="11">
    <location>
        <begin position="4"/>
        <end position="243"/>
    </location>
</feature>
<dbReference type="SMART" id="SM00382">
    <property type="entry name" value="AAA"/>
    <property type="match status" value="1"/>
</dbReference>
<evidence type="ECO:0000313" key="15">
    <source>
        <dbReference type="Proteomes" id="UP000315353"/>
    </source>
</evidence>
<keyword evidence="3" id="KW-1003">Cell membrane</keyword>
<evidence type="ECO:0000256" key="9">
    <source>
        <dbReference type="ARBA" id="ARBA00054718"/>
    </source>
</evidence>
<evidence type="ECO:0000256" key="4">
    <source>
        <dbReference type="ARBA" id="ARBA00022741"/>
    </source>
</evidence>
<keyword evidence="4" id="KW-0547">Nucleotide-binding</keyword>
<dbReference type="OrthoDB" id="4398079at2"/>
<evidence type="ECO:0000313" key="14">
    <source>
        <dbReference type="Proteomes" id="UP000185479"/>
    </source>
</evidence>
<dbReference type="GO" id="GO:0006865">
    <property type="term" value="P:amino acid transport"/>
    <property type="evidence" value="ECO:0007669"/>
    <property type="project" value="UniProtKB-KW"/>
</dbReference>
<protein>
    <submittedName>
        <fullName evidence="12">ABC transporter</fullName>
    </submittedName>
    <submittedName>
        <fullName evidence="13">Methionine import ATP-binding protein MetN</fullName>
    </submittedName>
</protein>
<dbReference type="EMBL" id="BJNB01000019">
    <property type="protein sequence ID" value="GEB97907.1"/>
    <property type="molecule type" value="Genomic_DNA"/>
</dbReference>
<keyword evidence="6" id="KW-1278">Translocase</keyword>
<evidence type="ECO:0000256" key="2">
    <source>
        <dbReference type="ARBA" id="ARBA00022448"/>
    </source>
</evidence>
<comment type="similarity">
    <text evidence="1">Belongs to the ABC transporter superfamily.</text>
</comment>
<organism evidence="12 14">
    <name type="scientific">Corynebacterium flavescens</name>
    <dbReference type="NCBI Taxonomy" id="28028"/>
    <lineage>
        <taxon>Bacteria</taxon>
        <taxon>Bacillati</taxon>
        <taxon>Actinomycetota</taxon>
        <taxon>Actinomycetes</taxon>
        <taxon>Mycobacteriales</taxon>
        <taxon>Corynebacteriaceae</taxon>
        <taxon>Corynebacterium</taxon>
    </lineage>
</organism>